<evidence type="ECO:0000313" key="3">
    <source>
        <dbReference type="Proteomes" id="UP000886595"/>
    </source>
</evidence>
<sequence>MINTPLNTLNGADLIDAQLREPYETNEAPPPRGQTLRLRHSPRFETPLGNQPSIHPDPPELTNSTLSPPQTSSTQVNPISESINRLFEISSVTIHLNHREESFTRTISVNHGRASIVLRRDLHQP</sequence>
<evidence type="ECO:0000313" key="2">
    <source>
        <dbReference type="EMBL" id="KAG2271045.1"/>
    </source>
</evidence>
<feature type="region of interest" description="Disordered" evidence="1">
    <location>
        <begin position="19"/>
        <end position="78"/>
    </location>
</feature>
<dbReference type="AlphaFoldDB" id="A0A8X7QMC1"/>
<dbReference type="OrthoDB" id="10617154at2759"/>
<feature type="compositionally biased region" description="Low complexity" evidence="1">
    <location>
        <begin position="61"/>
        <end position="75"/>
    </location>
</feature>
<gene>
    <name evidence="2" type="ORF">Bca52824_065600</name>
</gene>
<reference evidence="2 3" key="1">
    <citation type="submission" date="2020-02" db="EMBL/GenBank/DDBJ databases">
        <authorList>
            <person name="Ma Q."/>
            <person name="Huang Y."/>
            <person name="Song X."/>
            <person name="Pei D."/>
        </authorList>
    </citation>
    <scope>NUCLEOTIDE SEQUENCE [LARGE SCALE GENOMIC DNA]</scope>
    <source>
        <strain evidence="2">Sxm20200214</strain>
        <tissue evidence="2">Leaf</tissue>
    </source>
</reference>
<organism evidence="2 3">
    <name type="scientific">Brassica carinata</name>
    <name type="common">Ethiopian mustard</name>
    <name type="synonym">Abyssinian cabbage</name>
    <dbReference type="NCBI Taxonomy" id="52824"/>
    <lineage>
        <taxon>Eukaryota</taxon>
        <taxon>Viridiplantae</taxon>
        <taxon>Streptophyta</taxon>
        <taxon>Embryophyta</taxon>
        <taxon>Tracheophyta</taxon>
        <taxon>Spermatophyta</taxon>
        <taxon>Magnoliopsida</taxon>
        <taxon>eudicotyledons</taxon>
        <taxon>Gunneridae</taxon>
        <taxon>Pentapetalae</taxon>
        <taxon>rosids</taxon>
        <taxon>malvids</taxon>
        <taxon>Brassicales</taxon>
        <taxon>Brassicaceae</taxon>
        <taxon>Brassiceae</taxon>
        <taxon>Brassica</taxon>
    </lineage>
</organism>
<proteinExistence type="predicted"/>
<evidence type="ECO:0000256" key="1">
    <source>
        <dbReference type="SAM" id="MobiDB-lite"/>
    </source>
</evidence>
<dbReference type="Proteomes" id="UP000886595">
    <property type="component" value="Unassembled WGS sequence"/>
</dbReference>
<keyword evidence="3" id="KW-1185">Reference proteome</keyword>
<accession>A0A8X7QMC1</accession>
<name>A0A8X7QMC1_BRACI</name>
<protein>
    <submittedName>
        <fullName evidence="2">Uncharacterized protein</fullName>
    </submittedName>
</protein>
<comment type="caution">
    <text evidence="2">The sequence shown here is derived from an EMBL/GenBank/DDBJ whole genome shotgun (WGS) entry which is preliminary data.</text>
</comment>
<dbReference type="EMBL" id="JAAMPC010000013">
    <property type="protein sequence ID" value="KAG2271045.1"/>
    <property type="molecule type" value="Genomic_DNA"/>
</dbReference>